<dbReference type="PANTHER" id="PTHR15462">
    <property type="entry name" value="SERINE PROTEASE"/>
    <property type="match status" value="1"/>
</dbReference>
<dbReference type="RefSeq" id="WP_091646424.1">
    <property type="nucleotide sequence ID" value="NZ_FMHW01000002.1"/>
</dbReference>
<dbReference type="Gene3D" id="2.40.10.10">
    <property type="entry name" value="Trypsin-like serine proteases"/>
    <property type="match status" value="2"/>
</dbReference>
<gene>
    <name evidence="4" type="ORF">GA0074692_3825</name>
</gene>
<evidence type="ECO:0000256" key="3">
    <source>
        <dbReference type="SAM" id="SignalP"/>
    </source>
</evidence>
<dbReference type="Proteomes" id="UP000198959">
    <property type="component" value="Unassembled WGS sequence"/>
</dbReference>
<evidence type="ECO:0000256" key="2">
    <source>
        <dbReference type="SAM" id="MobiDB-lite"/>
    </source>
</evidence>
<dbReference type="EMBL" id="FMHW01000002">
    <property type="protein sequence ID" value="SCL34412.1"/>
    <property type="molecule type" value="Genomic_DNA"/>
</dbReference>
<reference evidence="5" key="1">
    <citation type="submission" date="2016-06" db="EMBL/GenBank/DDBJ databases">
        <authorList>
            <person name="Varghese N."/>
            <person name="Submissions Spin"/>
        </authorList>
    </citation>
    <scope>NUCLEOTIDE SEQUENCE [LARGE SCALE GENOMIC DNA]</scope>
    <source>
        <strain evidence="5">DSM 43817</strain>
    </source>
</reference>
<keyword evidence="5" id="KW-1185">Reference proteome</keyword>
<evidence type="ECO:0000313" key="4">
    <source>
        <dbReference type="EMBL" id="SCL34412.1"/>
    </source>
</evidence>
<evidence type="ECO:0000313" key="5">
    <source>
        <dbReference type="Proteomes" id="UP000198959"/>
    </source>
</evidence>
<feature type="compositionally biased region" description="Low complexity" evidence="2">
    <location>
        <begin position="96"/>
        <end position="116"/>
    </location>
</feature>
<dbReference type="InterPro" id="IPR009003">
    <property type="entry name" value="Peptidase_S1_PA"/>
</dbReference>
<proteinExistence type="predicted"/>
<evidence type="ECO:0008006" key="6">
    <source>
        <dbReference type="Google" id="ProtNLM"/>
    </source>
</evidence>
<feature type="region of interest" description="Disordered" evidence="2">
    <location>
        <begin position="74"/>
        <end position="122"/>
    </location>
</feature>
<dbReference type="AlphaFoldDB" id="A0A1C6SYM2"/>
<dbReference type="SUPFAM" id="SSF50494">
    <property type="entry name" value="Trypsin-like serine proteases"/>
    <property type="match status" value="1"/>
</dbReference>
<evidence type="ECO:0000256" key="1">
    <source>
        <dbReference type="ARBA" id="ARBA00022729"/>
    </source>
</evidence>
<sequence>MLTRDRVIAAGVAVLCGLGVAAPPVRAEVASTETSATVDTADARFHDRPIADAETAQRLADEYWTPERMRAATPLDMPAGGEVMPGEEADRPGRIGPPRTGAEPAGPRAAAPSGGAQTQSVNASPGVGKVFFSSKVTGEDFQCSAAAVNNPTANLVATAGHCVHPGDGSNNWYINWVYVPLYNDGPTPKPYGTWAARTFTSVEGWTKWNYLWWDFAFVTMYPRNGQKLVHQTGGNGISFNQSKTIPILLLGYPGLPPYDGQIQHYCQGTMQVAGAQRVKLPCPMSKGASGGPFLRQYDNTLRYGFVNSVISYQFSGNLYGPYFEEDVADIYDSVKNVP</sequence>
<accession>A0A1C6SYM2</accession>
<dbReference type="InterPro" id="IPR050966">
    <property type="entry name" value="Glutamyl_endopeptidase"/>
</dbReference>
<feature type="chain" id="PRO_5008746191" description="V8-like Glu-specific endopeptidase" evidence="3">
    <location>
        <begin position="28"/>
        <end position="338"/>
    </location>
</feature>
<feature type="signal peptide" evidence="3">
    <location>
        <begin position="1"/>
        <end position="27"/>
    </location>
</feature>
<dbReference type="OrthoDB" id="5121599at2"/>
<name>A0A1C6SYM2_9ACTN</name>
<protein>
    <recommendedName>
        <fullName evidence="6">V8-like Glu-specific endopeptidase</fullName>
    </recommendedName>
</protein>
<dbReference type="STRING" id="145854.GA0074692_3825"/>
<keyword evidence="1 3" id="KW-0732">Signal</keyword>
<organism evidence="4 5">
    <name type="scientific">Micromonospora pallida</name>
    <dbReference type="NCBI Taxonomy" id="145854"/>
    <lineage>
        <taxon>Bacteria</taxon>
        <taxon>Bacillati</taxon>
        <taxon>Actinomycetota</taxon>
        <taxon>Actinomycetes</taxon>
        <taxon>Micromonosporales</taxon>
        <taxon>Micromonosporaceae</taxon>
        <taxon>Micromonospora</taxon>
    </lineage>
</organism>
<dbReference type="PANTHER" id="PTHR15462:SF19">
    <property type="entry name" value="PEPTIDASE S1 DOMAIN-CONTAINING PROTEIN"/>
    <property type="match status" value="1"/>
</dbReference>
<dbReference type="InterPro" id="IPR043504">
    <property type="entry name" value="Peptidase_S1_PA_chymotrypsin"/>
</dbReference>